<dbReference type="RefSeq" id="WP_139605971.1">
    <property type="nucleotide sequence ID" value="NZ_VDCQ01000057.1"/>
</dbReference>
<dbReference type="PANTHER" id="PTHR40027:SF1">
    <property type="entry name" value="CELL DIVISION PROTEIN DIVIC"/>
    <property type="match status" value="1"/>
</dbReference>
<protein>
    <submittedName>
        <fullName evidence="2">Septum formation initiator family protein</fullName>
    </submittedName>
</protein>
<dbReference type="GO" id="GO:0051301">
    <property type="term" value="P:cell division"/>
    <property type="evidence" value="ECO:0007669"/>
    <property type="project" value="InterPro"/>
</dbReference>
<organism evidence="2 3">
    <name type="scientific">Paenibacillus hemerocallicola</name>
    <dbReference type="NCBI Taxonomy" id="1172614"/>
    <lineage>
        <taxon>Bacteria</taxon>
        <taxon>Bacillati</taxon>
        <taxon>Bacillota</taxon>
        <taxon>Bacilli</taxon>
        <taxon>Bacillales</taxon>
        <taxon>Paenibacillaceae</taxon>
        <taxon>Paenibacillus</taxon>
    </lineage>
</organism>
<dbReference type="Proteomes" id="UP000307943">
    <property type="component" value="Unassembled WGS sequence"/>
</dbReference>
<accession>A0A5C4T0P0</accession>
<sequence>MREAKKAGKPEQSNKGARRRIRLLAFAMVGFMTWAALILWNQQGRLGVKAAQVEELDQKRIETVQLHEAYKKEIERLNDPEYILQKIRKEYHYSKPGETLFYTPKSP</sequence>
<keyword evidence="1" id="KW-0472">Membrane</keyword>
<evidence type="ECO:0000313" key="2">
    <source>
        <dbReference type="EMBL" id="TNJ62543.1"/>
    </source>
</evidence>
<reference evidence="2 3" key="1">
    <citation type="submission" date="2019-05" db="EMBL/GenBank/DDBJ databases">
        <title>We sequenced the genome of Paenibacillus hemerocallicola KCTC 33185 for further insight into its adaptation and study the phylogeny of Paenibacillus.</title>
        <authorList>
            <person name="Narsing Rao M.P."/>
        </authorList>
    </citation>
    <scope>NUCLEOTIDE SEQUENCE [LARGE SCALE GENOMIC DNA]</scope>
    <source>
        <strain evidence="2 3">KCTC 33185</strain>
    </source>
</reference>
<dbReference type="EMBL" id="VDCQ01000057">
    <property type="protein sequence ID" value="TNJ62543.1"/>
    <property type="molecule type" value="Genomic_DNA"/>
</dbReference>
<dbReference type="InterPro" id="IPR007060">
    <property type="entry name" value="FtsL/DivIC"/>
</dbReference>
<gene>
    <name evidence="2" type="ORF">FE784_30095</name>
</gene>
<dbReference type="Pfam" id="PF04977">
    <property type="entry name" value="DivIC"/>
    <property type="match status" value="1"/>
</dbReference>
<evidence type="ECO:0000313" key="3">
    <source>
        <dbReference type="Proteomes" id="UP000307943"/>
    </source>
</evidence>
<name>A0A5C4T0P0_9BACL</name>
<dbReference type="PANTHER" id="PTHR40027">
    <property type="entry name" value="CELL DIVISION PROTEIN DIVIC"/>
    <property type="match status" value="1"/>
</dbReference>
<proteinExistence type="predicted"/>
<dbReference type="AlphaFoldDB" id="A0A5C4T0P0"/>
<dbReference type="InterPro" id="IPR039076">
    <property type="entry name" value="DivIC"/>
</dbReference>
<keyword evidence="1" id="KW-0812">Transmembrane</keyword>
<keyword evidence="3" id="KW-1185">Reference proteome</keyword>
<evidence type="ECO:0000256" key="1">
    <source>
        <dbReference type="SAM" id="Phobius"/>
    </source>
</evidence>
<feature type="transmembrane region" description="Helical" evidence="1">
    <location>
        <begin position="21"/>
        <end position="40"/>
    </location>
</feature>
<dbReference type="OrthoDB" id="2382043at2"/>
<comment type="caution">
    <text evidence="2">The sequence shown here is derived from an EMBL/GenBank/DDBJ whole genome shotgun (WGS) entry which is preliminary data.</text>
</comment>
<keyword evidence="1" id="KW-1133">Transmembrane helix</keyword>